<gene>
    <name evidence="2" type="ORF">Abin_060_095</name>
    <name evidence="3" type="ORF">AIN02nite_11590</name>
</gene>
<name>A0A6N3T5E1_9PROT</name>
<dbReference type="EMBL" id="BJXQ01000005">
    <property type="protein sequence ID" value="GEN03134.1"/>
    <property type="molecule type" value="Genomic_DNA"/>
</dbReference>
<evidence type="ECO:0000313" key="5">
    <source>
        <dbReference type="Proteomes" id="UP000321104"/>
    </source>
</evidence>
<evidence type="ECO:0000313" key="2">
    <source>
        <dbReference type="EMBL" id="GAN64258.1"/>
    </source>
</evidence>
<dbReference type="Proteomes" id="UP000032673">
    <property type="component" value="Unassembled WGS sequence"/>
</dbReference>
<feature type="compositionally biased region" description="Basic and acidic residues" evidence="1">
    <location>
        <begin position="44"/>
        <end position="57"/>
    </location>
</feature>
<sequence>MPKNHRKLAKTHEQGGGGLKSLATMGTRTAPRANFHTREIEEKSYRSRVRTEGEQIKRLPVQNEPGKTPALPAKPAFQMTPD</sequence>
<accession>A0A6N3T5E1</accession>
<dbReference type="Proteomes" id="UP000321104">
    <property type="component" value="Unassembled WGS sequence"/>
</dbReference>
<evidence type="ECO:0000313" key="3">
    <source>
        <dbReference type="EMBL" id="GEN03134.1"/>
    </source>
</evidence>
<feature type="region of interest" description="Disordered" evidence="1">
    <location>
        <begin position="1"/>
        <end position="27"/>
    </location>
</feature>
<dbReference type="AlphaFoldDB" id="A0A6N3T5E1"/>
<organism evidence="3 5">
    <name type="scientific">Acetobacter indonesiensis</name>
    <dbReference type="NCBI Taxonomy" id="104101"/>
    <lineage>
        <taxon>Bacteria</taxon>
        <taxon>Pseudomonadati</taxon>
        <taxon>Pseudomonadota</taxon>
        <taxon>Alphaproteobacteria</taxon>
        <taxon>Acetobacterales</taxon>
        <taxon>Acetobacteraceae</taxon>
        <taxon>Acetobacter</taxon>
    </lineage>
</organism>
<reference evidence="3 5" key="2">
    <citation type="submission" date="2019-07" db="EMBL/GenBank/DDBJ databases">
        <title>Whole genome shotgun sequence of Acetobacter indonesiensis NBRC 16471.</title>
        <authorList>
            <person name="Hosoyama A."/>
            <person name="Uohara A."/>
            <person name="Ohji S."/>
            <person name="Ichikawa N."/>
        </authorList>
    </citation>
    <scope>NUCLEOTIDE SEQUENCE [LARGE SCALE GENOMIC DNA]</scope>
    <source>
        <strain evidence="3 5">NBRC 16471</strain>
    </source>
</reference>
<protein>
    <submittedName>
        <fullName evidence="3">Uncharacterized protein</fullName>
    </submittedName>
</protein>
<evidence type="ECO:0000256" key="1">
    <source>
        <dbReference type="SAM" id="MobiDB-lite"/>
    </source>
</evidence>
<reference evidence="2 4" key="1">
    <citation type="submission" date="2012-11" db="EMBL/GenBank/DDBJ databases">
        <title>Whole genome sequence of Acetobacter indonesiensis 5H-1.</title>
        <authorList>
            <person name="Azuma Y."/>
            <person name="Higashiura N."/>
            <person name="Hirakawa H."/>
            <person name="Matsushita K."/>
        </authorList>
    </citation>
    <scope>NUCLEOTIDE SEQUENCE [LARGE SCALE GENOMIC DNA]</scope>
    <source>
        <strain evidence="2 4">5H-1</strain>
    </source>
</reference>
<dbReference type="EMBL" id="BAMW01000057">
    <property type="protein sequence ID" value="GAN64258.1"/>
    <property type="molecule type" value="Genomic_DNA"/>
</dbReference>
<feature type="region of interest" description="Disordered" evidence="1">
    <location>
        <begin position="44"/>
        <end position="82"/>
    </location>
</feature>
<comment type="caution">
    <text evidence="3">The sequence shown here is derived from an EMBL/GenBank/DDBJ whole genome shotgun (WGS) entry which is preliminary data.</text>
</comment>
<proteinExistence type="predicted"/>
<evidence type="ECO:0000313" key="4">
    <source>
        <dbReference type="Proteomes" id="UP000032673"/>
    </source>
</evidence>
<keyword evidence="4" id="KW-1185">Reference proteome</keyword>